<dbReference type="PRINTS" id="PR00080">
    <property type="entry name" value="SDRFAMILY"/>
</dbReference>
<dbReference type="PANTHER" id="PTHR44196">
    <property type="entry name" value="DEHYDROGENASE/REDUCTASE SDR FAMILY MEMBER 7B"/>
    <property type="match status" value="1"/>
</dbReference>
<dbReference type="RefSeq" id="WP_171626330.1">
    <property type="nucleotide sequence ID" value="NZ_JABBPG010000004.1"/>
</dbReference>
<dbReference type="Gene3D" id="3.40.50.720">
    <property type="entry name" value="NAD(P)-binding Rossmann-like Domain"/>
    <property type="match status" value="1"/>
</dbReference>
<accession>A0A849VC80</accession>
<evidence type="ECO:0000256" key="2">
    <source>
        <dbReference type="ARBA" id="ARBA00023002"/>
    </source>
</evidence>
<dbReference type="Proteomes" id="UP000586305">
    <property type="component" value="Unassembled WGS sequence"/>
</dbReference>
<evidence type="ECO:0000256" key="1">
    <source>
        <dbReference type="ARBA" id="ARBA00006484"/>
    </source>
</evidence>
<sequence>MDLTGKKILITGGSSGIGLEFTRQLIKRSNKIVICGRDLDKLKKAQKDLPSIDYFQCDIADDEQQQKLVEFVQTHHSDLNVLINNAGIQKNYSFTQLESHIDLIDEEMNINATSQMKLIDRLLPLLLQQHEAAIVNVTSLLAAVPKQSAPVYCASKAAFRMFTQALRYQLESTPVKVFEVVPPLVDTEMTKGRGKNKMSVNELVKEALQGIEMDNSDILAGKSKNVFFLKRLFPKRIYAMIRNG</sequence>
<dbReference type="InterPro" id="IPR036291">
    <property type="entry name" value="NAD(P)-bd_dom_sf"/>
</dbReference>
<dbReference type="PANTHER" id="PTHR44196:SF1">
    <property type="entry name" value="DEHYDROGENASE_REDUCTASE SDR FAMILY MEMBER 7B"/>
    <property type="match status" value="1"/>
</dbReference>
<evidence type="ECO:0000313" key="4">
    <source>
        <dbReference type="EMBL" id="NOU51269.1"/>
    </source>
</evidence>
<dbReference type="Pfam" id="PF00106">
    <property type="entry name" value="adh_short"/>
    <property type="match status" value="1"/>
</dbReference>
<gene>
    <name evidence="4" type="ORF">HG263_12095</name>
</gene>
<dbReference type="InterPro" id="IPR002347">
    <property type="entry name" value="SDR_fam"/>
</dbReference>
<proteinExistence type="inferred from homology"/>
<dbReference type="GO" id="GO:0016491">
    <property type="term" value="F:oxidoreductase activity"/>
    <property type="evidence" value="ECO:0007669"/>
    <property type="project" value="UniProtKB-KW"/>
</dbReference>
<comment type="caution">
    <text evidence="4">The sequence shown here is derived from an EMBL/GenBank/DDBJ whole genome shotgun (WGS) entry which is preliminary data.</text>
</comment>
<comment type="similarity">
    <text evidence="1 3">Belongs to the short-chain dehydrogenases/reductases (SDR) family.</text>
</comment>
<reference evidence="4 5" key="1">
    <citation type="submission" date="2020-04" db="EMBL/GenBank/DDBJ databases">
        <title>Pseudoalteromonas caenipelagi sp. nov., isolated from a tidal flat.</title>
        <authorList>
            <person name="Park S."/>
            <person name="Yoon J.-H."/>
        </authorList>
    </citation>
    <scope>NUCLEOTIDE SEQUENCE [LARGE SCALE GENOMIC DNA]</scope>
    <source>
        <strain evidence="4 5">JBTF-M23</strain>
    </source>
</reference>
<evidence type="ECO:0000313" key="5">
    <source>
        <dbReference type="Proteomes" id="UP000586305"/>
    </source>
</evidence>
<protein>
    <submittedName>
        <fullName evidence="4">SDR family NAD(P)-dependent oxidoreductase</fullName>
    </submittedName>
</protein>
<dbReference type="SUPFAM" id="SSF51735">
    <property type="entry name" value="NAD(P)-binding Rossmann-fold domains"/>
    <property type="match status" value="1"/>
</dbReference>
<dbReference type="EMBL" id="JABBPG010000004">
    <property type="protein sequence ID" value="NOU51269.1"/>
    <property type="molecule type" value="Genomic_DNA"/>
</dbReference>
<name>A0A849VC80_9GAMM</name>
<dbReference type="AlphaFoldDB" id="A0A849VC80"/>
<organism evidence="4 5">
    <name type="scientific">Pseudoalteromonas caenipelagi</name>
    <dbReference type="NCBI Taxonomy" id="2726988"/>
    <lineage>
        <taxon>Bacteria</taxon>
        <taxon>Pseudomonadati</taxon>
        <taxon>Pseudomonadota</taxon>
        <taxon>Gammaproteobacteria</taxon>
        <taxon>Alteromonadales</taxon>
        <taxon>Pseudoalteromonadaceae</taxon>
        <taxon>Pseudoalteromonas</taxon>
    </lineage>
</organism>
<evidence type="ECO:0000256" key="3">
    <source>
        <dbReference type="RuleBase" id="RU000363"/>
    </source>
</evidence>
<dbReference type="GO" id="GO:0016020">
    <property type="term" value="C:membrane"/>
    <property type="evidence" value="ECO:0007669"/>
    <property type="project" value="TreeGrafter"/>
</dbReference>
<dbReference type="PRINTS" id="PR00081">
    <property type="entry name" value="GDHRDH"/>
</dbReference>
<keyword evidence="5" id="KW-1185">Reference proteome</keyword>
<keyword evidence="2" id="KW-0560">Oxidoreductase</keyword>